<name>A0A1F7RHI6_9BACT</name>
<dbReference type="SMART" id="SM00028">
    <property type="entry name" value="TPR"/>
    <property type="match status" value="3"/>
</dbReference>
<dbReference type="Gene3D" id="1.25.40.10">
    <property type="entry name" value="Tetratricopeptide repeat domain"/>
    <property type="match status" value="1"/>
</dbReference>
<feature type="region of interest" description="Disordered" evidence="2">
    <location>
        <begin position="145"/>
        <end position="206"/>
    </location>
</feature>
<organism evidence="3 4">
    <name type="scientific">Candidatus Schekmanbacteria bacterium GWA2_38_11</name>
    <dbReference type="NCBI Taxonomy" id="1817876"/>
    <lineage>
        <taxon>Bacteria</taxon>
        <taxon>Candidatus Schekmaniibacteriota</taxon>
    </lineage>
</organism>
<dbReference type="PROSITE" id="PS50005">
    <property type="entry name" value="TPR"/>
    <property type="match status" value="1"/>
</dbReference>
<gene>
    <name evidence="3" type="ORF">A2042_00160</name>
</gene>
<feature type="repeat" description="TPR" evidence="1">
    <location>
        <begin position="97"/>
        <end position="130"/>
    </location>
</feature>
<sequence>MVNTILIYPLVFTLLLNPSNLFNKSIYGSFDEGEKLYSQKNYKGALQTFLDAQVENPGDIKLKYNIANTQYKIKNYDEAIKGYLDVAKNSKDRFLEEKSYYNLGNCFYREGKLLEAAQCYKKALELDPDDKDAKYNLELVLEKLKKQQGQQKQPDKDKDKKNSDQNDRNDKKKEDEKQKQDMKKNKGKESPQEEKPKMASRKLSKEEADMVLNSLKEDRKNFLKEQLIKKGVIPYTQSKDW</sequence>
<dbReference type="AlphaFoldDB" id="A0A1F7RHI6"/>
<evidence type="ECO:0000313" key="4">
    <source>
        <dbReference type="Proteomes" id="UP000178526"/>
    </source>
</evidence>
<comment type="caution">
    <text evidence="3">The sequence shown here is derived from an EMBL/GenBank/DDBJ whole genome shotgun (WGS) entry which is preliminary data.</text>
</comment>
<dbReference type="Pfam" id="PF00515">
    <property type="entry name" value="TPR_1"/>
    <property type="match status" value="1"/>
</dbReference>
<dbReference type="PROSITE" id="PS50293">
    <property type="entry name" value="TPR_REGION"/>
    <property type="match status" value="1"/>
</dbReference>
<evidence type="ECO:0000313" key="3">
    <source>
        <dbReference type="EMBL" id="OGL41016.1"/>
    </source>
</evidence>
<dbReference type="EMBL" id="MGDB01000081">
    <property type="protein sequence ID" value="OGL41016.1"/>
    <property type="molecule type" value="Genomic_DNA"/>
</dbReference>
<evidence type="ECO:0000256" key="2">
    <source>
        <dbReference type="SAM" id="MobiDB-lite"/>
    </source>
</evidence>
<dbReference type="PANTHER" id="PTHR12558">
    <property type="entry name" value="CELL DIVISION CYCLE 16,23,27"/>
    <property type="match status" value="1"/>
</dbReference>
<reference evidence="3 4" key="1">
    <citation type="journal article" date="2016" name="Nat. Commun.">
        <title>Thousands of microbial genomes shed light on interconnected biogeochemical processes in an aquifer system.</title>
        <authorList>
            <person name="Anantharaman K."/>
            <person name="Brown C.T."/>
            <person name="Hug L.A."/>
            <person name="Sharon I."/>
            <person name="Castelle C.J."/>
            <person name="Probst A.J."/>
            <person name="Thomas B.C."/>
            <person name="Singh A."/>
            <person name="Wilkins M.J."/>
            <person name="Karaoz U."/>
            <person name="Brodie E.L."/>
            <person name="Williams K.H."/>
            <person name="Hubbard S.S."/>
            <person name="Banfield J.F."/>
        </authorList>
    </citation>
    <scope>NUCLEOTIDE SEQUENCE [LARGE SCALE GENOMIC DNA]</scope>
</reference>
<dbReference type="Proteomes" id="UP000178526">
    <property type="component" value="Unassembled WGS sequence"/>
</dbReference>
<dbReference type="SUPFAM" id="SSF48452">
    <property type="entry name" value="TPR-like"/>
    <property type="match status" value="1"/>
</dbReference>
<proteinExistence type="predicted"/>
<accession>A0A1F7RHI6</accession>
<dbReference type="InterPro" id="IPR019734">
    <property type="entry name" value="TPR_rpt"/>
</dbReference>
<keyword evidence="1" id="KW-0802">TPR repeat</keyword>
<feature type="compositionally biased region" description="Basic and acidic residues" evidence="2">
    <location>
        <begin position="153"/>
        <end position="206"/>
    </location>
</feature>
<dbReference type="PANTHER" id="PTHR12558:SF13">
    <property type="entry name" value="CELL DIVISION CYCLE PROTEIN 27 HOMOLOG"/>
    <property type="match status" value="1"/>
</dbReference>
<evidence type="ECO:0000256" key="1">
    <source>
        <dbReference type="PROSITE-ProRule" id="PRU00339"/>
    </source>
</evidence>
<protein>
    <submittedName>
        <fullName evidence="3">Uncharacterized protein</fullName>
    </submittedName>
</protein>
<dbReference type="InterPro" id="IPR011990">
    <property type="entry name" value="TPR-like_helical_dom_sf"/>
</dbReference>